<dbReference type="Proteomes" id="UP000736787">
    <property type="component" value="Unassembled WGS sequence"/>
</dbReference>
<dbReference type="EMBL" id="RCML01000564">
    <property type="protein sequence ID" value="KAG2973699.1"/>
    <property type="molecule type" value="Genomic_DNA"/>
</dbReference>
<feature type="compositionally biased region" description="Basic and acidic residues" evidence="2">
    <location>
        <begin position="720"/>
        <end position="746"/>
    </location>
</feature>
<organism evidence="5 6">
    <name type="scientific">Phytophthora cactorum</name>
    <dbReference type="NCBI Taxonomy" id="29920"/>
    <lineage>
        <taxon>Eukaryota</taxon>
        <taxon>Sar</taxon>
        <taxon>Stramenopiles</taxon>
        <taxon>Oomycota</taxon>
        <taxon>Peronosporomycetes</taxon>
        <taxon>Peronosporales</taxon>
        <taxon>Peronosporaceae</taxon>
        <taxon>Phytophthora</taxon>
    </lineage>
</organism>
<accession>A0A8T1FQ52</accession>
<feature type="compositionally biased region" description="Basic and acidic residues" evidence="2">
    <location>
        <begin position="661"/>
        <end position="676"/>
    </location>
</feature>
<name>A0A8T1FQ52_9STRA</name>
<evidence type="ECO:0000256" key="2">
    <source>
        <dbReference type="SAM" id="MobiDB-lite"/>
    </source>
</evidence>
<dbReference type="Proteomes" id="UP000735874">
    <property type="component" value="Unassembled WGS sequence"/>
</dbReference>
<proteinExistence type="predicted"/>
<evidence type="ECO:0000256" key="1">
    <source>
        <dbReference type="SAM" id="Coils"/>
    </source>
</evidence>
<feature type="region of interest" description="Disordered" evidence="2">
    <location>
        <begin position="559"/>
        <end position="633"/>
    </location>
</feature>
<feature type="compositionally biased region" description="Basic and acidic residues" evidence="2">
    <location>
        <begin position="2306"/>
        <end position="2321"/>
    </location>
</feature>
<feature type="compositionally biased region" description="Basic and acidic residues" evidence="2">
    <location>
        <begin position="2331"/>
        <end position="2340"/>
    </location>
</feature>
<feature type="compositionally biased region" description="Polar residues" evidence="2">
    <location>
        <begin position="63"/>
        <end position="79"/>
    </location>
</feature>
<keyword evidence="1" id="KW-0175">Coiled coil</keyword>
<feature type="coiled-coil region" evidence="1">
    <location>
        <begin position="420"/>
        <end position="454"/>
    </location>
</feature>
<feature type="compositionally biased region" description="Polar residues" evidence="2">
    <location>
        <begin position="616"/>
        <end position="627"/>
    </location>
</feature>
<evidence type="ECO:0000313" key="4">
    <source>
        <dbReference type="EMBL" id="KAG2930469.1"/>
    </source>
</evidence>
<feature type="region of interest" description="Disordered" evidence="2">
    <location>
        <begin position="1759"/>
        <end position="1820"/>
    </location>
</feature>
<reference evidence="5" key="1">
    <citation type="submission" date="2018-10" db="EMBL/GenBank/DDBJ databases">
        <title>Effector identification in a new, highly contiguous assembly of the strawberry crown rot pathogen Phytophthora cactorum.</title>
        <authorList>
            <person name="Armitage A.D."/>
            <person name="Nellist C.F."/>
            <person name="Bates H."/>
            <person name="Vickerstaff R.J."/>
            <person name="Harrison R.J."/>
        </authorList>
    </citation>
    <scope>NUCLEOTIDE SEQUENCE</scope>
    <source>
        <strain evidence="3">15-7</strain>
        <strain evidence="4">4040</strain>
        <strain evidence="5">P415</strain>
    </source>
</reference>
<feature type="region of interest" description="Disordered" evidence="2">
    <location>
        <begin position="1"/>
        <end position="106"/>
    </location>
</feature>
<feature type="compositionally biased region" description="Polar residues" evidence="2">
    <location>
        <begin position="1798"/>
        <end position="1807"/>
    </location>
</feature>
<feature type="compositionally biased region" description="Basic and acidic residues" evidence="2">
    <location>
        <begin position="1561"/>
        <end position="1572"/>
    </location>
</feature>
<feature type="compositionally biased region" description="Polar residues" evidence="2">
    <location>
        <begin position="576"/>
        <end position="590"/>
    </location>
</feature>
<feature type="region of interest" description="Disordered" evidence="2">
    <location>
        <begin position="656"/>
        <end position="800"/>
    </location>
</feature>
<feature type="compositionally biased region" description="Polar residues" evidence="2">
    <location>
        <begin position="1"/>
        <end position="11"/>
    </location>
</feature>
<feature type="compositionally biased region" description="Polar residues" evidence="2">
    <location>
        <begin position="776"/>
        <end position="787"/>
    </location>
</feature>
<feature type="compositionally biased region" description="Polar residues" evidence="2">
    <location>
        <begin position="192"/>
        <end position="204"/>
    </location>
</feature>
<comment type="caution">
    <text evidence="5">The sequence shown here is derived from an EMBL/GenBank/DDBJ whole genome shotgun (WGS) entry which is preliminary data.</text>
</comment>
<sequence>MDRSSSWTNAGRNADYIPPSRVARMAVPSPRPPPGSTAEAVATARRAEYGTGGSILPVLPTAPSASKRSTWTTPRSSSDPIEDDFHQFSSESLAPPPRRAEMASMAATRRAEPVGLFSSDTEQAQLAYMEQMYGTINLLNAELESERRSRTALETAAATRPSTYPVMSDYSSLEEDVQIPVSEFDEPPTGFIVSQTPVASTNSPRKLRTMPSPPSQPPQSQHRVARPPISPRAIVKDQDKELCTTLGKNAELRIRSRDMERSVEKSELELELARKQIKMAERRAENREEKLRALLKEKLNWQKELKATRAHVVEEKMRQVDLFREVEAAKRQFAVELEVVDQELRVAQEENTQLRTHAAEMKAQMNFQARKMEELARQAQDEKARFVAMIEDTRHRFREWKEGEVEALAAAHDQAVRSLKTEYELKMERHQDEKQKLRDKVNDLEVSIRLLQKDRTLSPLELSLRKTAILGSKENTSTIEAEHIETQSRILELENLLAHSQAYQVRQESIIKLSEATISRLMQAREVTALENLSLYPFGVEPQRSEDLLYDTQLTGYVTAGSSPVRPMSPPKTPSRMPQSAGKTNESLVASSPKPRTRRADQEACTVQETEADKAPNQTVNAENSRPSSREKTLMDELAQLRKDLTEAQAKATELAVKSNAHNEEGHPGGDLKSVDMPDSQGAANRLRVVQDESEVTETILNESQRKAQDAEETSEAENAVEHPSDVPTNDKESPSQNVDEERHSDTVVPAGSSLDLSTKESDKTSQNEPDPGEVLSSTIDSQSEDNVTGAPTEETCDASELQTSIGEKASPLELGELVDESITTDVILEGIDSQLEEITATASESVEVTSPVEETCTSQEVPTEPATFIEEITDHALDAGDHPDGLKASEPADEFKTCGVSELPSLDISEEGTNVVSNIATEEEEAVLDTPLEATETLDADVGLEDVSQALDQKTTDGENVLNVADEVPSLEADPASAYDISNDMESNDSTEVQDRDVCSSELETELNSFEQLECGESIVKESKEMTEIAASDLPAKEPSTEEVEGKTDVGMDSCAEGIELADSEVVDSDDPGKVPESSAENVKPGDVSSTETEEICSAPVEAASEGEEAMDPVGSETEVLCLLQEEDVESTHEVLEISAPEIENVTLVADSADSVAETLAEIVERVSLANSLQDSRDISNIVPDNVENTIDPTEPIEPATILAPLPAETPETCVAKELVSLVEGTALSRVISRQVASEPESVEELFSGVNVMEKDAVQETAVMDMSGGQNATDVVTPMGETSPPVLDAEAEDNAVPCREVTETMTEPGTDTAVVDAPRNADGADTNDCNVPVSSEVDDGVFVAVDEPPVVNDGVCEMSGPPEEQQIACDELAGLLAEENDPPAPTENSVETNEDAPVVAVVTNAFATNFVKELMEMLDSAPSISENQEIDGAGSDANTTTDSVDEAVAAVSVRISTIDISDPSTSVKEDSSPMVDVSSFVDATETATTEEMAQSVNLLIDEVVESSGSTTCTVLDDAQQIDDESTPTEITTIARDFVDSVEVEALSSVTMLSLQNESSDETKIIGEHEREECESESTRSNIESSNLPLEEQNEPAAIISETEAHLEPTTEVPASDLEEQCSVVDETIPQNAVEEAYTVESNSSAESNCTNNKLGDSASAVEIAQIIQDSVEAVENEMLAVSAANDSMREHSDDVEAPVLGVEESIAPIRDEFSTHEIVSCMACIFVSHAIAVALSRLSQSCDPVQDENIVSGATDVEVVEESKSTEEPCTTEVELEVSEAQQKQAAADEPQRTKPSENGSTQPNDDSIVPDATALPSNFSPEESLVVEELLPTSNNVDNVAVDPNDKVHGEKDANLLSLDDISTIESTIRNLVDAVENCDQVETESGSGDVNDSKTPDDEVDQTNDVLAMEEDSVSLLNLDPTTESSSSVQVSDKAADADFIQAKQVEVEASESLGTNSSKMEDTDKHDEIELYAATRFRSSLEDDAVCLTVETLVDAIVAATDTSSVPSKVDPGNGSTVARRCAPKHARSVRFAGGTKEEQPDRLNVARRSVLLWQAPNDKACAKEAVETSAKRRASKRRTSRRTIPDLLAFPTEMARFTASDTTLLAYDARHEQGNIFSLLDQSILTIDPNGRHIDLDDSDERVQSKIIGKRKTLTQEIHSKNLALRQIPRFNYMPMRIKFQWSDFVVATPVRPSNSNLGEGRTMKSPVEPMRLLQKKGAKLPCGSYVIVSAFIRPLEDGNENLRVQIYDAERVEEFQFDFSEDIMKKYHLEKMGMEAQALEFLGHLEFRRDEDTIIIKLPEKKAGEGSKTDVDRIQSELTMVGGGDPRKRDLPPG</sequence>
<feature type="region of interest" description="Disordered" evidence="2">
    <location>
        <begin position="1067"/>
        <end position="1094"/>
    </location>
</feature>
<dbReference type="EMBL" id="RCMG01000070">
    <property type="protein sequence ID" value="KAG2864869.1"/>
    <property type="molecule type" value="Genomic_DNA"/>
</dbReference>
<evidence type="ECO:0000313" key="6">
    <source>
        <dbReference type="Proteomes" id="UP000697107"/>
    </source>
</evidence>
<feature type="region of interest" description="Disordered" evidence="2">
    <location>
        <begin position="1883"/>
        <end position="1903"/>
    </location>
</feature>
<evidence type="ECO:0000313" key="5">
    <source>
        <dbReference type="EMBL" id="KAG2973699.1"/>
    </source>
</evidence>
<feature type="coiled-coil region" evidence="1">
    <location>
        <begin position="249"/>
        <end position="304"/>
    </location>
</feature>
<feature type="region of interest" description="Disordered" evidence="2">
    <location>
        <begin position="1561"/>
        <end position="1594"/>
    </location>
</feature>
<feature type="coiled-coil region" evidence="1">
    <location>
        <begin position="330"/>
        <end position="385"/>
    </location>
</feature>
<feature type="region of interest" description="Disordered" evidence="2">
    <location>
        <begin position="183"/>
        <end position="227"/>
    </location>
</feature>
<dbReference type="Proteomes" id="UP000697107">
    <property type="component" value="Unassembled WGS sequence"/>
</dbReference>
<dbReference type="EMBL" id="RCMK01000409">
    <property type="protein sequence ID" value="KAG2930469.1"/>
    <property type="molecule type" value="Genomic_DNA"/>
</dbReference>
<feature type="region of interest" description="Disordered" evidence="2">
    <location>
        <begin position="2306"/>
        <end position="2340"/>
    </location>
</feature>
<evidence type="ECO:0000313" key="3">
    <source>
        <dbReference type="EMBL" id="KAG2864869.1"/>
    </source>
</evidence>
<gene>
    <name evidence="3" type="ORF">PC113_g4203</name>
    <name evidence="4" type="ORF">PC117_g13709</name>
    <name evidence="5" type="ORF">PC118_g14979</name>
</gene>
<protein>
    <submittedName>
        <fullName evidence="5">Uncharacterized protein</fullName>
    </submittedName>
</protein>
<dbReference type="VEuPathDB" id="FungiDB:PC110_g9235"/>